<dbReference type="InterPro" id="IPR011990">
    <property type="entry name" value="TPR-like_helical_dom_sf"/>
</dbReference>
<evidence type="ECO:0000313" key="2">
    <source>
        <dbReference type="EMBL" id="CRK88391.1"/>
    </source>
</evidence>
<sequence length="369" mass="42769">MSKKMENVLKRCEIVRRRLMVRGGIRRTVQDNQPKSVAETLRESIFNSCLDKDYNKSMKLISQYEKESVEYSSQMKIIKAICMIFLDIHREEIMTILRNVIGRDPDDSFALYATGLFYYMQCELEKACDYFRSAIGKNCNEPLNQAQHYLNNTETILESIKNAKHQSECGQYHNAFSHIKQATEVDIDNGKLQHKLTMMSHHYKDFLEISLEANNGENSTKIFKKVESLILAHDMPHAKKYLKVLSEGRSKNGEYFYLNALFNYKNGELMEAKDSLLKCVKLSFSDPKVIALKQKIEQYNDLLKSVALNMKANQYKEAVDILTNAISIDKYNHPLNQMIYLQRSLAYAALNDMANCNLNRVLFAQEPQF</sequence>
<dbReference type="PANTHER" id="PTHR45188">
    <property type="entry name" value="DNAJ PROTEIN P58IPK HOMOLOG"/>
    <property type="match status" value="1"/>
</dbReference>
<dbReference type="SUPFAM" id="SSF48452">
    <property type="entry name" value="TPR-like"/>
    <property type="match status" value="1"/>
</dbReference>
<proteinExistence type="predicted"/>
<dbReference type="Gene3D" id="1.25.40.10">
    <property type="entry name" value="Tetratricopeptide repeat domain"/>
    <property type="match status" value="1"/>
</dbReference>
<protein>
    <submittedName>
        <fullName evidence="2">CLUMA_CG002168, isoform A</fullName>
    </submittedName>
</protein>
<evidence type="ECO:0000256" key="1">
    <source>
        <dbReference type="ARBA" id="ARBA00022737"/>
    </source>
</evidence>
<dbReference type="PANTHER" id="PTHR45188:SF2">
    <property type="entry name" value="DNAJ HOMOLOG SUBFAMILY C MEMBER 7"/>
    <property type="match status" value="1"/>
</dbReference>
<dbReference type="AlphaFoldDB" id="A0A1J1HK22"/>
<name>A0A1J1HK22_9DIPT</name>
<gene>
    <name evidence="2" type="ORF">CLUMA_CG002168</name>
</gene>
<dbReference type="Proteomes" id="UP000183832">
    <property type="component" value="Unassembled WGS sequence"/>
</dbReference>
<keyword evidence="1" id="KW-0677">Repeat</keyword>
<evidence type="ECO:0000313" key="3">
    <source>
        <dbReference type="Proteomes" id="UP000183832"/>
    </source>
</evidence>
<dbReference type="EMBL" id="CVRI01000006">
    <property type="protein sequence ID" value="CRK88391.1"/>
    <property type="molecule type" value="Genomic_DNA"/>
</dbReference>
<reference evidence="2 3" key="1">
    <citation type="submission" date="2015-04" db="EMBL/GenBank/DDBJ databases">
        <authorList>
            <person name="Syromyatnikov M.Y."/>
            <person name="Popov V.N."/>
        </authorList>
    </citation>
    <scope>NUCLEOTIDE SEQUENCE [LARGE SCALE GENOMIC DNA]</scope>
</reference>
<organism evidence="2 3">
    <name type="scientific">Clunio marinus</name>
    <dbReference type="NCBI Taxonomy" id="568069"/>
    <lineage>
        <taxon>Eukaryota</taxon>
        <taxon>Metazoa</taxon>
        <taxon>Ecdysozoa</taxon>
        <taxon>Arthropoda</taxon>
        <taxon>Hexapoda</taxon>
        <taxon>Insecta</taxon>
        <taxon>Pterygota</taxon>
        <taxon>Neoptera</taxon>
        <taxon>Endopterygota</taxon>
        <taxon>Diptera</taxon>
        <taxon>Nematocera</taxon>
        <taxon>Chironomoidea</taxon>
        <taxon>Chironomidae</taxon>
        <taxon>Clunio</taxon>
    </lineage>
</organism>
<accession>A0A1J1HK22</accession>
<keyword evidence="3" id="KW-1185">Reference proteome</keyword>